<dbReference type="EMBL" id="MU006221">
    <property type="protein sequence ID" value="KAF2829243.1"/>
    <property type="molecule type" value="Genomic_DNA"/>
</dbReference>
<evidence type="ECO:0000256" key="2">
    <source>
        <dbReference type="SAM" id="SignalP"/>
    </source>
</evidence>
<keyword evidence="4" id="KW-1185">Reference proteome</keyword>
<feature type="signal peptide" evidence="2">
    <location>
        <begin position="1"/>
        <end position="25"/>
    </location>
</feature>
<name>A0A6A7A7U3_9PLEO</name>
<evidence type="ECO:0000313" key="3">
    <source>
        <dbReference type="EMBL" id="KAF2829243.1"/>
    </source>
</evidence>
<feature type="region of interest" description="Disordered" evidence="1">
    <location>
        <begin position="169"/>
        <end position="197"/>
    </location>
</feature>
<proteinExistence type="predicted"/>
<evidence type="ECO:0000313" key="4">
    <source>
        <dbReference type="Proteomes" id="UP000799424"/>
    </source>
</evidence>
<dbReference type="Proteomes" id="UP000799424">
    <property type="component" value="Unassembled WGS sequence"/>
</dbReference>
<accession>A0A6A7A7U3</accession>
<gene>
    <name evidence="3" type="ORF">CC86DRAFT_403892</name>
</gene>
<feature type="compositionally biased region" description="Basic and acidic residues" evidence="1">
    <location>
        <begin position="184"/>
        <end position="195"/>
    </location>
</feature>
<keyword evidence="2" id="KW-0732">Signal</keyword>
<sequence>MPPSPIVLYPLTLLGLLHHTLITQSSTTSTTLIICSSRETFLQDLLQSLQQNRSDDEDQDSTLQDLATPSLHNLFTTRHIKLAFCASVQALLAYLTAYGREGLTHSVEGQAKPRLFLVNALALHAPTPSFSAQGLSRAFAAATETALNTNALLCVVECQVKLRKAENDDYEDTNMSNADENDQVSEKSEGERDPWEQEVSILNVSSRRFGSNSGERAWAGRTVKTRSIAERWFLFQELDANKTREGLG</sequence>
<dbReference type="OrthoDB" id="5391496at2759"/>
<feature type="chain" id="PRO_5025467794" evidence="2">
    <location>
        <begin position="26"/>
        <end position="248"/>
    </location>
</feature>
<organism evidence="3 4">
    <name type="scientific">Ophiobolus disseminans</name>
    <dbReference type="NCBI Taxonomy" id="1469910"/>
    <lineage>
        <taxon>Eukaryota</taxon>
        <taxon>Fungi</taxon>
        <taxon>Dikarya</taxon>
        <taxon>Ascomycota</taxon>
        <taxon>Pezizomycotina</taxon>
        <taxon>Dothideomycetes</taxon>
        <taxon>Pleosporomycetidae</taxon>
        <taxon>Pleosporales</taxon>
        <taxon>Pleosporineae</taxon>
        <taxon>Phaeosphaeriaceae</taxon>
        <taxon>Ophiobolus</taxon>
    </lineage>
</organism>
<reference evidence="3" key="1">
    <citation type="journal article" date="2020" name="Stud. Mycol.">
        <title>101 Dothideomycetes genomes: a test case for predicting lifestyles and emergence of pathogens.</title>
        <authorList>
            <person name="Haridas S."/>
            <person name="Albert R."/>
            <person name="Binder M."/>
            <person name="Bloem J."/>
            <person name="Labutti K."/>
            <person name="Salamov A."/>
            <person name="Andreopoulos B."/>
            <person name="Baker S."/>
            <person name="Barry K."/>
            <person name="Bills G."/>
            <person name="Bluhm B."/>
            <person name="Cannon C."/>
            <person name="Castanera R."/>
            <person name="Culley D."/>
            <person name="Daum C."/>
            <person name="Ezra D."/>
            <person name="Gonzalez J."/>
            <person name="Henrissat B."/>
            <person name="Kuo A."/>
            <person name="Liang C."/>
            <person name="Lipzen A."/>
            <person name="Lutzoni F."/>
            <person name="Magnuson J."/>
            <person name="Mondo S."/>
            <person name="Nolan M."/>
            <person name="Ohm R."/>
            <person name="Pangilinan J."/>
            <person name="Park H.-J."/>
            <person name="Ramirez L."/>
            <person name="Alfaro M."/>
            <person name="Sun H."/>
            <person name="Tritt A."/>
            <person name="Yoshinaga Y."/>
            <person name="Zwiers L.-H."/>
            <person name="Turgeon B."/>
            <person name="Goodwin S."/>
            <person name="Spatafora J."/>
            <person name="Crous P."/>
            <person name="Grigoriev I."/>
        </authorList>
    </citation>
    <scope>NUCLEOTIDE SEQUENCE</scope>
    <source>
        <strain evidence="3">CBS 113818</strain>
    </source>
</reference>
<dbReference type="AlphaFoldDB" id="A0A6A7A7U3"/>
<protein>
    <submittedName>
        <fullName evidence="3">Uncharacterized protein</fullName>
    </submittedName>
</protein>
<evidence type="ECO:0000256" key="1">
    <source>
        <dbReference type="SAM" id="MobiDB-lite"/>
    </source>
</evidence>